<protein>
    <recommendedName>
        <fullName evidence="3">CRISPR-associated Cse1 family protein</fullName>
    </recommendedName>
</protein>
<dbReference type="CDD" id="cd09729">
    <property type="entry name" value="Cse1_I-E"/>
    <property type="match status" value="1"/>
</dbReference>
<keyword evidence="2" id="KW-1185">Reference proteome</keyword>
<dbReference type="NCBIfam" id="TIGR02547">
    <property type="entry name" value="casA_cse1"/>
    <property type="match status" value="1"/>
</dbReference>
<evidence type="ECO:0000313" key="1">
    <source>
        <dbReference type="EMBL" id="SBW22910.1"/>
    </source>
</evidence>
<dbReference type="Proteomes" id="UP000199013">
    <property type="component" value="Unassembled WGS sequence"/>
</dbReference>
<evidence type="ECO:0000313" key="2">
    <source>
        <dbReference type="Proteomes" id="UP000199013"/>
    </source>
</evidence>
<evidence type="ECO:0008006" key="3">
    <source>
        <dbReference type="Google" id="ProtNLM"/>
    </source>
</evidence>
<dbReference type="Pfam" id="PF09481">
    <property type="entry name" value="CRISPR_Cse1"/>
    <property type="match status" value="1"/>
</dbReference>
<sequence>MTGFDLISRPWIPVTRGGRRVEVSLLDALVEGQEIDGLALDNPLEAVAVLRQVLLPAVLDALGAPRDDEEWSRRWEAGQFNAELVLAYLREHADRFDLFHPTAPFAQVAGLRTAKDETKPISLLVPRLATGNNVPLFSARIENDPPALTPAGAARALLAAHCWDTAAIKTGAVGDPRVKAGKTTGNPTGPLGQLGVVVPVGATLFHTLMLNTPVIPQGLRPVDRPQWRAAPAGPDWRERGALGLLDLLTWQSRRVRLLTDADGTAPGGVTVRRVVLSAGDRLNASAHDLEPHTAWRQAERPRADEPPVRAVRHQPGRSAWRGLEALLATSIPTSDRVTAPTLLSQLARLREDGYVPEDLPLHVLTVGVRYGTQSAVVDDVMVDEIPLPVVALAADSAVRDTVLAVAHQAERLRVAANRLGDDLRAAAGAEKVPWDRGQRLGDVLVHSFTPTVRRLLAGLARSPDKAEQAEWEWRVVARRLAWEVAEPVLSTAAPSTFLGRDPDARYGPRLAVAEASFRRALNDVLGTVTTDAA</sequence>
<proteinExistence type="predicted"/>
<name>A0A1C3NZE6_9ACTN</name>
<dbReference type="EMBL" id="FLUV01001387">
    <property type="protein sequence ID" value="SBW22910.1"/>
    <property type="molecule type" value="Genomic_DNA"/>
</dbReference>
<reference evidence="2" key="1">
    <citation type="submission" date="2016-02" db="EMBL/GenBank/DDBJ databases">
        <authorList>
            <person name="Wibberg D."/>
        </authorList>
    </citation>
    <scope>NUCLEOTIDE SEQUENCE [LARGE SCALE GENOMIC DNA]</scope>
</reference>
<organism evidence="1 2">
    <name type="scientific">Candidatus Protofrankia californiensis</name>
    <dbReference type="NCBI Taxonomy" id="1839754"/>
    <lineage>
        <taxon>Bacteria</taxon>
        <taxon>Bacillati</taxon>
        <taxon>Actinomycetota</taxon>
        <taxon>Actinomycetes</taxon>
        <taxon>Frankiales</taxon>
        <taxon>Frankiaceae</taxon>
        <taxon>Protofrankia</taxon>
    </lineage>
</organism>
<gene>
    <name evidence="1" type="ORF">FDG2_3298</name>
</gene>
<dbReference type="InterPro" id="IPR013381">
    <property type="entry name" value="CRISPR-assoc_prot_Cse1"/>
</dbReference>
<accession>A0A1C3NZE6</accession>
<dbReference type="AlphaFoldDB" id="A0A1C3NZE6"/>
<dbReference type="Gene3D" id="1.10.132.100">
    <property type="match status" value="1"/>
</dbReference>